<dbReference type="SUPFAM" id="SSF58014">
    <property type="entry name" value="Coiled-coil domain of nucleotide exchange factor GrpE"/>
    <property type="match status" value="1"/>
</dbReference>
<keyword evidence="7" id="KW-1185">Reference proteome</keyword>
<comment type="subcellular location">
    <subcellularLocation>
        <location evidence="3">Cytoplasm</location>
    </subcellularLocation>
</comment>
<evidence type="ECO:0000256" key="1">
    <source>
        <dbReference type="ARBA" id="ARBA00009054"/>
    </source>
</evidence>
<organism evidence="6 7">
    <name type="scientific">Rubneribacter badeniensis</name>
    <dbReference type="NCBI Taxonomy" id="2070688"/>
    <lineage>
        <taxon>Bacteria</taxon>
        <taxon>Bacillati</taxon>
        <taxon>Actinomycetota</taxon>
        <taxon>Coriobacteriia</taxon>
        <taxon>Eggerthellales</taxon>
        <taxon>Eggerthellaceae</taxon>
        <taxon>Rubneribacter</taxon>
    </lineage>
</organism>
<dbReference type="GO" id="GO:0005737">
    <property type="term" value="C:cytoplasm"/>
    <property type="evidence" value="ECO:0007669"/>
    <property type="project" value="UniProtKB-SubCell"/>
</dbReference>
<dbReference type="Proteomes" id="UP000236488">
    <property type="component" value="Unassembled WGS sequence"/>
</dbReference>
<dbReference type="GO" id="GO:0006457">
    <property type="term" value="P:protein folding"/>
    <property type="evidence" value="ECO:0007669"/>
    <property type="project" value="InterPro"/>
</dbReference>
<dbReference type="Gene3D" id="3.90.20.20">
    <property type="match status" value="1"/>
</dbReference>
<comment type="subunit">
    <text evidence="3">Homodimer.</text>
</comment>
<dbReference type="Gene3D" id="2.30.22.10">
    <property type="entry name" value="Head domain of nucleotide exchange factor GrpE"/>
    <property type="match status" value="1"/>
</dbReference>
<dbReference type="PANTHER" id="PTHR21237:SF23">
    <property type="entry name" value="GRPE PROTEIN HOMOLOG, MITOCHONDRIAL"/>
    <property type="match status" value="1"/>
</dbReference>
<accession>A0A2K2U787</accession>
<feature type="region of interest" description="Disordered" evidence="5">
    <location>
        <begin position="1"/>
        <end position="107"/>
    </location>
</feature>
<proteinExistence type="inferred from homology"/>
<feature type="compositionally biased region" description="Basic and acidic residues" evidence="5">
    <location>
        <begin position="17"/>
        <end position="34"/>
    </location>
</feature>
<dbReference type="RefSeq" id="WP_087196829.1">
    <property type="nucleotide sequence ID" value="NZ_DBEYRC010000099.1"/>
</dbReference>
<dbReference type="GO" id="GO:0000774">
    <property type="term" value="F:adenyl-nucleotide exchange factor activity"/>
    <property type="evidence" value="ECO:0007669"/>
    <property type="project" value="InterPro"/>
</dbReference>
<keyword evidence="2 3" id="KW-0143">Chaperone</keyword>
<dbReference type="InterPro" id="IPR000740">
    <property type="entry name" value="GrpE"/>
</dbReference>
<dbReference type="EMBL" id="PPEL01000006">
    <property type="protein sequence ID" value="PNV66193.1"/>
    <property type="molecule type" value="Genomic_DNA"/>
</dbReference>
<keyword evidence="3" id="KW-0346">Stress response</keyword>
<dbReference type="GO" id="GO:0042803">
    <property type="term" value="F:protein homodimerization activity"/>
    <property type="evidence" value="ECO:0007669"/>
    <property type="project" value="InterPro"/>
</dbReference>
<dbReference type="PANTHER" id="PTHR21237">
    <property type="entry name" value="GRPE PROTEIN"/>
    <property type="match status" value="1"/>
</dbReference>
<keyword evidence="3" id="KW-0963">Cytoplasm</keyword>
<evidence type="ECO:0000256" key="2">
    <source>
        <dbReference type="ARBA" id="ARBA00023186"/>
    </source>
</evidence>
<dbReference type="GO" id="GO:0051082">
    <property type="term" value="F:unfolded protein binding"/>
    <property type="evidence" value="ECO:0007669"/>
    <property type="project" value="TreeGrafter"/>
</dbReference>
<dbReference type="GO" id="GO:0051087">
    <property type="term" value="F:protein-folding chaperone binding"/>
    <property type="evidence" value="ECO:0007669"/>
    <property type="project" value="InterPro"/>
</dbReference>
<gene>
    <name evidence="3 6" type="primary">grpE</name>
    <name evidence="6" type="ORF">C2L80_02595</name>
</gene>
<feature type="compositionally biased region" description="Low complexity" evidence="5">
    <location>
        <begin position="35"/>
        <end position="76"/>
    </location>
</feature>
<dbReference type="PRINTS" id="PR00773">
    <property type="entry name" value="GRPEPROTEIN"/>
</dbReference>
<dbReference type="AlphaFoldDB" id="A0A2K2U787"/>
<dbReference type="CDD" id="cd00446">
    <property type="entry name" value="GrpE"/>
    <property type="match status" value="1"/>
</dbReference>
<protein>
    <recommendedName>
        <fullName evidence="3">Protein GrpE</fullName>
    </recommendedName>
    <alternativeName>
        <fullName evidence="3">HSP-70 cofactor</fullName>
    </alternativeName>
</protein>
<comment type="caution">
    <text evidence="6">The sequence shown here is derived from an EMBL/GenBank/DDBJ whole genome shotgun (WGS) entry which is preliminary data.</text>
</comment>
<comment type="similarity">
    <text evidence="1 3 4">Belongs to the GrpE family.</text>
</comment>
<reference evidence="6 7" key="1">
    <citation type="journal article" date="2018" name="Int. J. Syst. Evol. Microbiol.">
        <title>Rubneribacter badeniensis gen. nov., sp. nov. and Enteroscipio rubneri gen. nov., sp. nov., new members of the Eggerthellaceae isolated from human faeces.</title>
        <authorList>
            <person name="Danylec N."/>
            <person name="Gobl A."/>
            <person name="Stoll D.A."/>
            <person name="Hetzer B."/>
            <person name="Kulling S.E."/>
            <person name="Huch M."/>
        </authorList>
    </citation>
    <scope>NUCLEOTIDE SEQUENCE [LARGE SCALE GENOMIC DNA]</scope>
    <source>
        <strain evidence="6 7">ResAG-85</strain>
    </source>
</reference>
<evidence type="ECO:0000313" key="7">
    <source>
        <dbReference type="Proteomes" id="UP000236488"/>
    </source>
</evidence>
<evidence type="ECO:0000313" key="6">
    <source>
        <dbReference type="EMBL" id="PNV66193.1"/>
    </source>
</evidence>
<comment type="function">
    <text evidence="3">Participates actively in the response to hyperosmotic and heat shock by preventing the aggregation of stress-denatured proteins, in association with DnaK and GrpE. It is the nucleotide exchange factor for DnaK and may function as a thermosensor. Unfolded proteins bind initially to DnaJ; upon interaction with the DnaJ-bound protein, DnaK hydrolyzes its bound ATP, resulting in the formation of a stable complex. GrpE releases ADP from DnaK; ATP binding to DnaK triggers the release of the substrate protein, thus completing the reaction cycle. Several rounds of ATP-dependent interactions between DnaJ, DnaK and GrpE are required for fully efficient folding.</text>
</comment>
<evidence type="ECO:0000256" key="3">
    <source>
        <dbReference type="HAMAP-Rule" id="MF_01151"/>
    </source>
</evidence>
<dbReference type="InterPro" id="IPR009012">
    <property type="entry name" value="GrpE_head"/>
</dbReference>
<evidence type="ECO:0000256" key="5">
    <source>
        <dbReference type="SAM" id="MobiDB-lite"/>
    </source>
</evidence>
<dbReference type="SUPFAM" id="SSF51064">
    <property type="entry name" value="Head domain of nucleotide exchange factor GrpE"/>
    <property type="match status" value="1"/>
</dbReference>
<sequence>MPKQPSTPSPERAAQGEAKKIPIEDARPEAEEARPQAPDTDTGDGTEPPTPSPDAAADTEAPEADPAGSAEGGAPAEAEESPVEGESAAADAEPAADELVAQAQTEAKEWQDKFMRLHAEWDTYRRRTAEQREAEKARAAEKLVTNLLPVIDDFERTIDYAANNGEAGLLDGVKAVHSKLVNTLTSGGVEVIDPKGDAFDALEAQAVATVDDASVPDETVAEVYQKGYKMGAKVLRPAMVTVTTGGPKREKKPDQEQE</sequence>
<feature type="compositionally biased region" description="Low complexity" evidence="5">
    <location>
        <begin position="84"/>
        <end position="93"/>
    </location>
</feature>
<dbReference type="HAMAP" id="MF_01151">
    <property type="entry name" value="GrpE"/>
    <property type="match status" value="1"/>
</dbReference>
<dbReference type="InterPro" id="IPR013805">
    <property type="entry name" value="GrpE_CC"/>
</dbReference>
<evidence type="ECO:0000256" key="4">
    <source>
        <dbReference type="RuleBase" id="RU004478"/>
    </source>
</evidence>
<name>A0A2K2U787_9ACTN</name>
<dbReference type="Pfam" id="PF01025">
    <property type="entry name" value="GrpE"/>
    <property type="match status" value="1"/>
</dbReference>